<reference evidence="1 2" key="1">
    <citation type="journal article" date="2014" name="Genome Announc.">
        <title>Draft Genome Sequence of Gordonia alkanivorans Strain CGMCC6845, a Halotolerant Hydrocarbon-Degrading Bacterium.</title>
        <authorList>
            <person name="Wang X."/>
            <person name="Jin D."/>
            <person name="Zhou L."/>
            <person name="Wu L."/>
            <person name="An W."/>
            <person name="Zhao L."/>
        </authorList>
    </citation>
    <scope>NUCLEOTIDE SEQUENCE [LARGE SCALE GENOMIC DNA]</scope>
    <source>
        <strain evidence="1 2">CGMCC 6845</strain>
    </source>
</reference>
<dbReference type="AlphaFoldDB" id="W9DJW9"/>
<organism evidence="1 2">
    <name type="scientific">Gordonia alkanivorans CGMCC 6845</name>
    <dbReference type="NCBI Taxonomy" id="1423140"/>
    <lineage>
        <taxon>Bacteria</taxon>
        <taxon>Bacillati</taxon>
        <taxon>Actinomycetota</taxon>
        <taxon>Actinomycetes</taxon>
        <taxon>Mycobacteriales</taxon>
        <taxon>Gordoniaceae</taxon>
        <taxon>Gordonia</taxon>
    </lineage>
</organism>
<dbReference type="EMBL" id="AYXO01000001">
    <property type="protein sequence ID" value="ETA08987.1"/>
    <property type="molecule type" value="Genomic_DNA"/>
</dbReference>
<protein>
    <submittedName>
        <fullName evidence="1">Uncharacterized protein</fullName>
    </submittedName>
</protein>
<proteinExistence type="predicted"/>
<sequence length="35" mass="4272">MILYWRFTLNIYRFQPLGGHAQYTFRNADEEFDSA</sequence>
<evidence type="ECO:0000313" key="1">
    <source>
        <dbReference type="EMBL" id="ETA08987.1"/>
    </source>
</evidence>
<gene>
    <name evidence="1" type="ORF">V525_01310</name>
</gene>
<dbReference type="HOGENOM" id="CLU_3365213_0_0_11"/>
<dbReference type="Proteomes" id="UP000035035">
    <property type="component" value="Unassembled WGS sequence"/>
</dbReference>
<comment type="caution">
    <text evidence="1">The sequence shown here is derived from an EMBL/GenBank/DDBJ whole genome shotgun (WGS) entry which is preliminary data.</text>
</comment>
<accession>W9DJW9</accession>
<name>W9DJW9_9ACTN</name>
<keyword evidence="2" id="KW-1185">Reference proteome</keyword>
<evidence type="ECO:0000313" key="2">
    <source>
        <dbReference type="Proteomes" id="UP000035035"/>
    </source>
</evidence>